<dbReference type="EMBL" id="CP086355">
    <property type="protein sequence ID" value="UNI16042.1"/>
    <property type="molecule type" value="Genomic_DNA"/>
</dbReference>
<feature type="compositionally biased region" description="Basic and acidic residues" evidence="1">
    <location>
        <begin position="76"/>
        <end position="85"/>
    </location>
</feature>
<dbReference type="KEGG" id="ptkz:JDV02_002518"/>
<evidence type="ECO:0000256" key="1">
    <source>
        <dbReference type="SAM" id="MobiDB-lite"/>
    </source>
</evidence>
<keyword evidence="3" id="KW-1185">Reference proteome</keyword>
<proteinExistence type="predicted"/>
<dbReference type="Proteomes" id="UP000829364">
    <property type="component" value="Chromosome 2"/>
</dbReference>
<sequence>MDLFTLQAKAALDEQRPPLSQIPTHVPVRAARSPSRQAPALPLFCTGRGASSLAARRRATTTTTTTTRDPSQQLSRESHQQRHTDGSAASAYGRAGLSNACLLACLSTKLDLCPVTESSPIQLVRPR</sequence>
<gene>
    <name evidence="2" type="ORF">JDV02_002518</name>
</gene>
<accession>A0A9Q8QBZ3</accession>
<evidence type="ECO:0000313" key="2">
    <source>
        <dbReference type="EMBL" id="UNI16042.1"/>
    </source>
</evidence>
<dbReference type="GeneID" id="72064479"/>
<dbReference type="RefSeq" id="XP_047839523.1">
    <property type="nucleotide sequence ID" value="XM_047983552.1"/>
</dbReference>
<feature type="region of interest" description="Disordered" evidence="1">
    <location>
        <begin position="49"/>
        <end position="89"/>
    </location>
</feature>
<dbReference type="AlphaFoldDB" id="A0A9Q8QBZ3"/>
<evidence type="ECO:0000313" key="3">
    <source>
        <dbReference type="Proteomes" id="UP000829364"/>
    </source>
</evidence>
<reference evidence="2" key="1">
    <citation type="submission" date="2021-11" db="EMBL/GenBank/DDBJ databases">
        <title>Purpureocillium_takamizusanense_genome.</title>
        <authorList>
            <person name="Nguyen N.-H."/>
        </authorList>
    </citation>
    <scope>NUCLEOTIDE SEQUENCE</scope>
    <source>
        <strain evidence="2">PT3</strain>
    </source>
</reference>
<name>A0A9Q8QBZ3_9HYPO</name>
<organism evidence="2 3">
    <name type="scientific">Purpureocillium takamizusanense</name>
    <dbReference type="NCBI Taxonomy" id="2060973"/>
    <lineage>
        <taxon>Eukaryota</taxon>
        <taxon>Fungi</taxon>
        <taxon>Dikarya</taxon>
        <taxon>Ascomycota</taxon>
        <taxon>Pezizomycotina</taxon>
        <taxon>Sordariomycetes</taxon>
        <taxon>Hypocreomycetidae</taxon>
        <taxon>Hypocreales</taxon>
        <taxon>Ophiocordycipitaceae</taxon>
        <taxon>Purpureocillium</taxon>
    </lineage>
</organism>
<protein>
    <submittedName>
        <fullName evidence="2">Uncharacterized protein</fullName>
    </submittedName>
</protein>